<evidence type="ECO:0000313" key="5">
    <source>
        <dbReference type="Proteomes" id="UP001597533"/>
    </source>
</evidence>
<dbReference type="Pfam" id="PF18962">
    <property type="entry name" value="Por_Secre_tail"/>
    <property type="match status" value="1"/>
</dbReference>
<protein>
    <submittedName>
        <fullName evidence="4">T9SS type A sorting domain-containing protein</fullName>
    </submittedName>
</protein>
<evidence type="ECO:0000256" key="2">
    <source>
        <dbReference type="SAM" id="SignalP"/>
    </source>
</evidence>
<dbReference type="SUPFAM" id="SSF52058">
    <property type="entry name" value="L domain-like"/>
    <property type="match status" value="1"/>
</dbReference>
<keyword evidence="5" id="KW-1185">Reference proteome</keyword>
<dbReference type="Proteomes" id="UP001597533">
    <property type="component" value="Unassembled WGS sequence"/>
</dbReference>
<dbReference type="InterPro" id="IPR026444">
    <property type="entry name" value="Secre_tail"/>
</dbReference>
<gene>
    <name evidence="4" type="ORF">ACFS5M_04110</name>
</gene>
<dbReference type="NCBIfam" id="TIGR04183">
    <property type="entry name" value="Por_Secre_tail"/>
    <property type="match status" value="1"/>
</dbReference>
<feature type="chain" id="PRO_5045340496" evidence="2">
    <location>
        <begin position="21"/>
        <end position="327"/>
    </location>
</feature>
<feature type="domain" description="Secretion system C-terminal sorting" evidence="3">
    <location>
        <begin position="257"/>
        <end position="326"/>
    </location>
</feature>
<name>A0ABW5WKT6_9FLAO</name>
<evidence type="ECO:0000256" key="1">
    <source>
        <dbReference type="ARBA" id="ARBA00022729"/>
    </source>
</evidence>
<reference evidence="5" key="1">
    <citation type="journal article" date="2019" name="Int. J. Syst. Evol. Microbiol.">
        <title>The Global Catalogue of Microorganisms (GCM) 10K type strain sequencing project: providing services to taxonomists for standard genome sequencing and annotation.</title>
        <authorList>
            <consortium name="The Broad Institute Genomics Platform"/>
            <consortium name="The Broad Institute Genome Sequencing Center for Infectious Disease"/>
            <person name="Wu L."/>
            <person name="Ma J."/>
        </authorList>
    </citation>
    <scope>NUCLEOTIDE SEQUENCE [LARGE SCALE GENOMIC DNA]</scope>
    <source>
        <strain evidence="5">KCTC 32141</strain>
    </source>
</reference>
<dbReference type="EMBL" id="JBHUOV010000001">
    <property type="protein sequence ID" value="MFD2822841.1"/>
    <property type="molecule type" value="Genomic_DNA"/>
</dbReference>
<accession>A0ABW5WKT6</accession>
<dbReference type="Gene3D" id="3.80.10.10">
    <property type="entry name" value="Ribonuclease Inhibitor"/>
    <property type="match status" value="1"/>
</dbReference>
<proteinExistence type="predicted"/>
<evidence type="ECO:0000313" key="4">
    <source>
        <dbReference type="EMBL" id="MFD2822841.1"/>
    </source>
</evidence>
<organism evidence="4 5">
    <name type="scientific">Lacinutrix iliipiscaria</name>
    <dbReference type="NCBI Taxonomy" id="1230532"/>
    <lineage>
        <taxon>Bacteria</taxon>
        <taxon>Pseudomonadati</taxon>
        <taxon>Bacteroidota</taxon>
        <taxon>Flavobacteriia</taxon>
        <taxon>Flavobacteriales</taxon>
        <taxon>Flavobacteriaceae</taxon>
        <taxon>Lacinutrix</taxon>
    </lineage>
</organism>
<sequence length="327" mass="34764">MKKITLLLAICFAFQFNAFSQCPGSPDPGFVCVPNADFEQFLISTTTINGPLDGQISIAEASAVVGTLNLGGSAPYNAIDDFTGIEALTGITELVITYNSVVTSIDVSANSSLTTLNVEGCTSMSSITTGANTTLSSLLMAGAAATTIDVSLNSGLTTVDARFSDLTLLDLSNNSALVSLQCRNTSLTSLDMRNGNNANVTQFNSDFNSNLVCIFVDDKTAPYLATWSKDALSTYVDNEGECNTLTLEDANQVVFEMYPNPTKNTVFINANAQDTQLSIYDITGKLVLNNALYLGQNTVDVSQMTSGIYLARFTANGNVQTKKLIIQ</sequence>
<evidence type="ECO:0000259" key="3">
    <source>
        <dbReference type="Pfam" id="PF18962"/>
    </source>
</evidence>
<feature type="signal peptide" evidence="2">
    <location>
        <begin position="1"/>
        <end position="20"/>
    </location>
</feature>
<comment type="caution">
    <text evidence="4">The sequence shown here is derived from an EMBL/GenBank/DDBJ whole genome shotgun (WGS) entry which is preliminary data.</text>
</comment>
<dbReference type="RefSeq" id="WP_183486096.1">
    <property type="nucleotide sequence ID" value="NZ_JBHUOV010000001.1"/>
</dbReference>
<keyword evidence="1 2" id="KW-0732">Signal</keyword>
<dbReference type="InterPro" id="IPR032675">
    <property type="entry name" value="LRR_dom_sf"/>
</dbReference>